<accession>K0T8K6</accession>
<dbReference type="InterPro" id="IPR050087">
    <property type="entry name" value="AON_synthase_class-II"/>
</dbReference>
<dbReference type="InterPro" id="IPR003034">
    <property type="entry name" value="SAP_dom"/>
</dbReference>
<organism evidence="12 13">
    <name type="scientific">Thalassiosira oceanica</name>
    <name type="common">Marine diatom</name>
    <dbReference type="NCBI Taxonomy" id="159749"/>
    <lineage>
        <taxon>Eukaryota</taxon>
        <taxon>Sar</taxon>
        <taxon>Stramenopiles</taxon>
        <taxon>Ochrophyta</taxon>
        <taxon>Bacillariophyta</taxon>
        <taxon>Coscinodiscophyceae</taxon>
        <taxon>Thalassiosirophycidae</taxon>
        <taxon>Thalassiosirales</taxon>
        <taxon>Thalassiosiraceae</taxon>
        <taxon>Thalassiosira</taxon>
    </lineage>
</organism>
<dbReference type="SMART" id="SM00513">
    <property type="entry name" value="SAP"/>
    <property type="match status" value="1"/>
</dbReference>
<dbReference type="PANTHER" id="PTHR13693">
    <property type="entry name" value="CLASS II AMINOTRANSFERASE/8-AMINO-7-OXONONANOATE SYNTHASE"/>
    <property type="match status" value="1"/>
</dbReference>
<reference evidence="12 13" key="1">
    <citation type="journal article" date="2012" name="Genome Biol.">
        <title>Genome and low-iron response of an oceanic diatom adapted to chronic iron limitation.</title>
        <authorList>
            <person name="Lommer M."/>
            <person name="Specht M."/>
            <person name="Roy A.S."/>
            <person name="Kraemer L."/>
            <person name="Andreson R."/>
            <person name="Gutowska M.A."/>
            <person name="Wolf J."/>
            <person name="Bergner S.V."/>
            <person name="Schilhabel M.B."/>
            <person name="Klostermeier U.C."/>
            <person name="Beiko R.G."/>
            <person name="Rosenstiel P."/>
            <person name="Hippler M."/>
            <person name="Laroche J."/>
        </authorList>
    </citation>
    <scope>NUCLEOTIDE SEQUENCE [LARGE SCALE GENOMIC DNA]</scope>
    <source>
        <strain evidence="12 13">CCMP1005</strain>
    </source>
</reference>
<name>K0T8K6_THAOC</name>
<dbReference type="SUPFAM" id="SSF53383">
    <property type="entry name" value="PLP-dependent transferases"/>
    <property type="match status" value="1"/>
</dbReference>
<dbReference type="GO" id="GO:0005783">
    <property type="term" value="C:endoplasmic reticulum"/>
    <property type="evidence" value="ECO:0007669"/>
    <property type="project" value="TreeGrafter"/>
</dbReference>
<evidence type="ECO:0000256" key="7">
    <source>
        <dbReference type="ARBA" id="ARBA00022898"/>
    </source>
</evidence>
<sequence length="655" mass="71211">MDSSTATMTVNSHLQNVQSLGYATGQMLGMLSSKSLSNSAASAYSTISTIPSLYASWWTNLLLSDPFHVAVEALLVVMCLVLLLLQRSQERKKGAPTEKEIDELLKDWKEFGRRPLGGNIERNIGARTENEAGALAGTGLVVEKIEGSYIYLHSGRQGLERGSLRIVGDHSPSKLPKAVLNFATFDYLATSSSAYLRGVAKSSLSVYGCGSCGPRGFYGTIDAHLEVEDEMSSFLQTEGAILYSDGASAVTSTVAAFAKRGDLLVVDEGVNESLLVGVNLSRANVRYFRHNDVRDLRRTLEKVAAQDAALKRKGTDQRRFIIVEGVYRNWGTFAPLQQISNLKEEFNYRLIVDDSHGIGVLGKTGRGSLEHAGLNPMVHCEILTFSIENALGSVGGMTVGSEEVVDHQRLSGDLNGGNPCRAAGYCFSASAPPFLSKVCVASVKRLKGAEPEIVDGSTKEDSEDELHVDNLRVFELKNELKKRGLSVSGRKADLQARLRHSIGSAPVFQKRESEVTADELSGPHLVETLHENIASLYGKLTDSSHEYANKLHDRLVITSNPESPLIYLRLSDAEAYGRTRAEQSEILDEVARHCLVEGEVAIVSTGGHVKKYLHLVPDPCLRIVANVCQSRSDAEILVQALGNAVECVFEGNMIE</sequence>
<evidence type="ECO:0000259" key="11">
    <source>
        <dbReference type="PROSITE" id="PS50800"/>
    </source>
</evidence>
<dbReference type="GO" id="GO:0046512">
    <property type="term" value="P:sphingosine biosynthetic process"/>
    <property type="evidence" value="ECO:0007669"/>
    <property type="project" value="TreeGrafter"/>
</dbReference>
<evidence type="ECO:0000313" key="12">
    <source>
        <dbReference type="EMBL" id="EJK66822.1"/>
    </source>
</evidence>
<dbReference type="PROSITE" id="PS50800">
    <property type="entry name" value="SAP"/>
    <property type="match status" value="1"/>
</dbReference>
<dbReference type="GO" id="GO:0030170">
    <property type="term" value="F:pyridoxal phosphate binding"/>
    <property type="evidence" value="ECO:0007669"/>
    <property type="project" value="InterPro"/>
</dbReference>
<dbReference type="InterPro" id="IPR036361">
    <property type="entry name" value="SAP_dom_sf"/>
</dbReference>
<evidence type="ECO:0000256" key="5">
    <source>
        <dbReference type="ARBA" id="ARBA00013220"/>
    </source>
</evidence>
<dbReference type="eggNOG" id="KOG1358">
    <property type="taxonomic scope" value="Eukaryota"/>
</dbReference>
<dbReference type="InterPro" id="IPR015421">
    <property type="entry name" value="PyrdxlP-dep_Trfase_major"/>
</dbReference>
<evidence type="ECO:0000256" key="1">
    <source>
        <dbReference type="ARBA" id="ARBA00001933"/>
    </source>
</evidence>
<evidence type="ECO:0000313" key="13">
    <source>
        <dbReference type="Proteomes" id="UP000266841"/>
    </source>
</evidence>
<keyword evidence="6" id="KW-0808">Transferase</keyword>
<protein>
    <recommendedName>
        <fullName evidence="5">serine C-palmitoyltransferase</fullName>
        <ecNumber evidence="5">2.3.1.50</ecNumber>
    </recommendedName>
</protein>
<dbReference type="PANTHER" id="PTHR13693:SF2">
    <property type="entry name" value="SERINE PALMITOYLTRANSFERASE 1"/>
    <property type="match status" value="1"/>
</dbReference>
<keyword evidence="13" id="KW-1185">Reference proteome</keyword>
<dbReference type="EC" id="2.3.1.50" evidence="5"/>
<keyword evidence="7" id="KW-0663">Pyridoxal phosphate</keyword>
<comment type="caution">
    <text evidence="12">The sequence shown here is derived from an EMBL/GenBank/DDBJ whole genome shotgun (WGS) entry which is preliminary data.</text>
</comment>
<dbReference type="GO" id="GO:0046513">
    <property type="term" value="P:ceramide biosynthetic process"/>
    <property type="evidence" value="ECO:0007669"/>
    <property type="project" value="TreeGrafter"/>
</dbReference>
<dbReference type="EMBL" id="AGNL01014192">
    <property type="protein sequence ID" value="EJK66822.1"/>
    <property type="molecule type" value="Genomic_DNA"/>
</dbReference>
<evidence type="ECO:0000256" key="2">
    <source>
        <dbReference type="ARBA" id="ARBA00004760"/>
    </source>
</evidence>
<feature type="domain" description="SAP" evidence="11">
    <location>
        <begin position="468"/>
        <end position="502"/>
    </location>
</feature>
<dbReference type="AlphaFoldDB" id="K0T8K6"/>
<keyword evidence="8" id="KW-0746">Sphingolipid metabolism</keyword>
<gene>
    <name evidence="12" type="ORF">THAOC_12216</name>
</gene>
<dbReference type="Gene3D" id="1.10.720.30">
    <property type="entry name" value="SAP domain"/>
    <property type="match status" value="1"/>
</dbReference>
<dbReference type="Pfam" id="PF02037">
    <property type="entry name" value="SAP"/>
    <property type="match status" value="1"/>
</dbReference>
<keyword evidence="10" id="KW-0012">Acyltransferase</keyword>
<dbReference type="Pfam" id="PF00155">
    <property type="entry name" value="Aminotran_1_2"/>
    <property type="match status" value="1"/>
</dbReference>
<evidence type="ECO:0000256" key="6">
    <source>
        <dbReference type="ARBA" id="ARBA00022679"/>
    </source>
</evidence>
<comment type="pathway">
    <text evidence="2">Lipid metabolism; sphingolipid metabolism.</text>
</comment>
<evidence type="ECO:0000256" key="4">
    <source>
        <dbReference type="ARBA" id="ARBA00008392"/>
    </source>
</evidence>
<keyword evidence="9" id="KW-0443">Lipid metabolism</keyword>
<dbReference type="Proteomes" id="UP000266841">
    <property type="component" value="Unassembled WGS sequence"/>
</dbReference>
<comment type="cofactor">
    <cofactor evidence="1">
        <name>pyridoxal 5'-phosphate</name>
        <dbReference type="ChEBI" id="CHEBI:597326"/>
    </cofactor>
</comment>
<comment type="similarity">
    <text evidence="4">Belongs to the class-II pyridoxal-phosphate-dependent aminotransferase family.</text>
</comment>
<dbReference type="InterPro" id="IPR004839">
    <property type="entry name" value="Aminotransferase_I/II_large"/>
</dbReference>
<evidence type="ECO:0000256" key="10">
    <source>
        <dbReference type="ARBA" id="ARBA00023315"/>
    </source>
</evidence>
<dbReference type="GO" id="GO:0004758">
    <property type="term" value="F:serine C-palmitoyltransferase activity"/>
    <property type="evidence" value="ECO:0007669"/>
    <property type="project" value="TreeGrafter"/>
</dbReference>
<dbReference type="Gene3D" id="3.40.640.10">
    <property type="entry name" value="Type I PLP-dependent aspartate aminotransferase-like (Major domain)"/>
    <property type="match status" value="1"/>
</dbReference>
<evidence type="ECO:0000256" key="8">
    <source>
        <dbReference type="ARBA" id="ARBA00022919"/>
    </source>
</evidence>
<dbReference type="GO" id="GO:0016020">
    <property type="term" value="C:membrane"/>
    <property type="evidence" value="ECO:0007669"/>
    <property type="project" value="GOC"/>
</dbReference>
<evidence type="ECO:0000256" key="9">
    <source>
        <dbReference type="ARBA" id="ARBA00023098"/>
    </source>
</evidence>
<dbReference type="OrthoDB" id="3168162at2759"/>
<proteinExistence type="inferred from homology"/>
<comment type="pathway">
    <text evidence="3">Sphingolipid metabolism.</text>
</comment>
<dbReference type="InterPro" id="IPR015424">
    <property type="entry name" value="PyrdxlP-dep_Trfase"/>
</dbReference>
<evidence type="ECO:0000256" key="3">
    <source>
        <dbReference type="ARBA" id="ARBA00004991"/>
    </source>
</evidence>
<dbReference type="SUPFAM" id="SSF68906">
    <property type="entry name" value="SAP domain"/>
    <property type="match status" value="1"/>
</dbReference>